<accession>A0ACC2J5Z1</accession>
<keyword evidence="2" id="KW-1185">Reference proteome</keyword>
<reference evidence="1" key="1">
    <citation type="submission" date="2022-12" db="EMBL/GenBank/DDBJ databases">
        <title>Genome Sequence of Lasiodiplodia mahajangana.</title>
        <authorList>
            <person name="Buettner E."/>
        </authorList>
    </citation>
    <scope>NUCLEOTIDE SEQUENCE</scope>
    <source>
        <strain evidence="1">VT137</strain>
    </source>
</reference>
<proteinExistence type="predicted"/>
<evidence type="ECO:0000313" key="2">
    <source>
        <dbReference type="Proteomes" id="UP001153332"/>
    </source>
</evidence>
<evidence type="ECO:0000313" key="1">
    <source>
        <dbReference type="EMBL" id="KAJ8122854.1"/>
    </source>
</evidence>
<dbReference type="Proteomes" id="UP001153332">
    <property type="component" value="Unassembled WGS sequence"/>
</dbReference>
<dbReference type="EMBL" id="JAPUUL010003463">
    <property type="protein sequence ID" value="KAJ8122854.1"/>
    <property type="molecule type" value="Genomic_DNA"/>
</dbReference>
<sequence>MAARNENHHQTNRYSYHDGTRAYRKQQQLKVEYNSDDESRRRRQSRRSQTSAFQTAPSPPPLNRNRSTGRDGRPSHITSTQRQREVRRDESVEAFQHLTPDKTRQSYGHATPHLRITPDIIVSEAPYDSDNSWTKSPTIKTHTGTAPPSNSSISLASGVLGEKTYQYEKLLPHEFRLVRLYSKKMSTVKCDIIHISLNDHPPYTAISYAWGDTDDRRQIYIGKVGIFVAASLFGALDAVRKREEDILVWVDALCIDQQNRDERGQQVQLMTEIYAKATRVAIWLGPSENDSQLAEEFLQDIVMRENDPKKITALLFSQAQQPALEAVTRLFQRDYWKRLWVVQEVFNAQAIMVYCGDSIGLHWGVYERAARIFQRHKKGLDLYFSASRRRLQGSLDYSHALVYEGPNSLLDLDSVYGLGEASLLNVLRSCRRKLTNEPRDRVFGILGVLPAVVRQEFPANYNSSVKEIYTNVVDFLLSTTESLDILCESIHFLRQSSVFNLPSWVPDWSQNLDVTALGYTYDFAAAGDTKADWKFLDDRRNELEISAVYVDTVWNHGIAVRTHCTLADYLMAFLHWRALFLPSNTHQRDPPTSRTSN</sequence>
<protein>
    <submittedName>
        <fullName evidence="1">Uncharacterized protein</fullName>
    </submittedName>
</protein>
<name>A0ACC2J5Z1_9PEZI</name>
<comment type="caution">
    <text evidence="1">The sequence shown here is derived from an EMBL/GenBank/DDBJ whole genome shotgun (WGS) entry which is preliminary data.</text>
</comment>
<organism evidence="1 2">
    <name type="scientific">Lasiodiplodia mahajangana</name>
    <dbReference type="NCBI Taxonomy" id="1108764"/>
    <lineage>
        <taxon>Eukaryota</taxon>
        <taxon>Fungi</taxon>
        <taxon>Dikarya</taxon>
        <taxon>Ascomycota</taxon>
        <taxon>Pezizomycotina</taxon>
        <taxon>Dothideomycetes</taxon>
        <taxon>Dothideomycetes incertae sedis</taxon>
        <taxon>Botryosphaeriales</taxon>
        <taxon>Botryosphaeriaceae</taxon>
        <taxon>Lasiodiplodia</taxon>
    </lineage>
</organism>
<gene>
    <name evidence="1" type="ORF">O1611_g9737</name>
</gene>